<dbReference type="CDD" id="cd00229">
    <property type="entry name" value="SGNH_hydrolase"/>
    <property type="match status" value="1"/>
</dbReference>
<dbReference type="Proteomes" id="UP000253426">
    <property type="component" value="Unassembled WGS sequence"/>
</dbReference>
<dbReference type="EMBL" id="QNRR01000005">
    <property type="protein sequence ID" value="RBP43795.1"/>
    <property type="molecule type" value="Genomic_DNA"/>
</dbReference>
<feature type="chain" id="PRO_5017040865" evidence="1">
    <location>
        <begin position="24"/>
        <end position="629"/>
    </location>
</feature>
<dbReference type="PANTHER" id="PTHR30383:SF28">
    <property type="entry name" value="LIPASE_ACYLHYDROLASE"/>
    <property type="match status" value="1"/>
</dbReference>
<feature type="domain" description="SGNH hydrolase-type esterase" evidence="2">
    <location>
        <begin position="55"/>
        <end position="229"/>
    </location>
</feature>
<gene>
    <name evidence="3" type="ORF">DES53_105194</name>
</gene>
<dbReference type="RefSeq" id="WP_113959266.1">
    <property type="nucleotide sequence ID" value="NZ_QNRR01000005.1"/>
</dbReference>
<keyword evidence="1" id="KW-0732">Signal</keyword>
<dbReference type="SUPFAM" id="SSF52266">
    <property type="entry name" value="SGNH hydrolase"/>
    <property type="match status" value="2"/>
</dbReference>
<protein>
    <submittedName>
        <fullName evidence="3">Lysophospholipase L1-like esterase</fullName>
    </submittedName>
</protein>
<dbReference type="GO" id="GO:0004622">
    <property type="term" value="F:phosphatidylcholine lysophospholipase activity"/>
    <property type="evidence" value="ECO:0007669"/>
    <property type="project" value="TreeGrafter"/>
</dbReference>
<keyword evidence="4" id="KW-1185">Reference proteome</keyword>
<accession>A0A366HP86</accession>
<reference evidence="3 4" key="1">
    <citation type="submission" date="2018-06" db="EMBL/GenBank/DDBJ databases">
        <title>Genomic Encyclopedia of Type Strains, Phase IV (KMG-IV): sequencing the most valuable type-strain genomes for metagenomic binning, comparative biology and taxonomic classification.</title>
        <authorList>
            <person name="Goeker M."/>
        </authorList>
    </citation>
    <scope>NUCLEOTIDE SEQUENCE [LARGE SCALE GENOMIC DNA]</scope>
    <source>
        <strain evidence="3 4">DSM 25532</strain>
    </source>
</reference>
<dbReference type="InterPro" id="IPR036514">
    <property type="entry name" value="SGNH_hydro_sf"/>
</dbReference>
<feature type="signal peptide" evidence="1">
    <location>
        <begin position="1"/>
        <end position="23"/>
    </location>
</feature>
<dbReference type="OrthoDB" id="8233337at2"/>
<sequence length="629" mass="69712">MLHRLAFACLAVTVVAWSSAAPAAEIAPYTMRGGLPNFWKKVVEKGPEPVRISYFGGSITAGAGSSKPQFCYREMLTEWLKKENPGVPFQPYNAAIGGTGSWLGAFRCWNDVGYQRPDLVIVEFAVNDGGAPEEQVIASMEGIVHQLRTKTPSKPDILFVYTLVKGHLEDFKAGKLPPTMQYHEKVAEHYGIPSVVMAKHAADQILGGKMTIEEFAKDNVHPTDAGYALYLEALKPFFAAVKSAPVAKEVVKAEVPAPLSPKPMENARLVPYDWAQMDDGWLGWQLSTSGNLPHVAVSDKAGATIALKFKGSQIGIYDIIGPDTGNLEYSLDGSEWKLKVNFDKYCLTYHRAASTVFARDLDPKVEHELKMRIAAEPPKDSKGRFTRLGWFLVDGEVKDPMAGMDPLARIDSIYAGMKPVTWKAPEARWTNLEKTKAKLENGPALTMVMLGDSIIGDTSSSNFELLVGRDYPKCTVKKIVSVRGSTGCWYYKDPEPLEQYVLRHSPDLLVIGGISQRGDIASIRSVIQQTRAKLPNVEVLLLTPTFGSPQADYVKNFTPQPDKKAFAYRAELQELAVQEKCGFFDMTAPWMDYMKSSGYAQDSFKRDPIHANQRGMQILGRLMREFLKL</sequence>
<evidence type="ECO:0000313" key="3">
    <source>
        <dbReference type="EMBL" id="RBP43795.1"/>
    </source>
</evidence>
<dbReference type="PANTHER" id="PTHR30383">
    <property type="entry name" value="THIOESTERASE 1/PROTEASE 1/LYSOPHOSPHOLIPASE L1"/>
    <property type="match status" value="1"/>
</dbReference>
<dbReference type="Gene3D" id="2.60.120.260">
    <property type="entry name" value="Galactose-binding domain-like"/>
    <property type="match status" value="1"/>
</dbReference>
<organism evidence="3 4">
    <name type="scientific">Roseimicrobium gellanilyticum</name>
    <dbReference type="NCBI Taxonomy" id="748857"/>
    <lineage>
        <taxon>Bacteria</taxon>
        <taxon>Pseudomonadati</taxon>
        <taxon>Verrucomicrobiota</taxon>
        <taxon>Verrucomicrobiia</taxon>
        <taxon>Verrucomicrobiales</taxon>
        <taxon>Verrucomicrobiaceae</taxon>
        <taxon>Roseimicrobium</taxon>
    </lineage>
</organism>
<dbReference type="InterPro" id="IPR013830">
    <property type="entry name" value="SGNH_hydro"/>
</dbReference>
<proteinExistence type="predicted"/>
<dbReference type="Pfam" id="PF13472">
    <property type="entry name" value="Lipase_GDSL_2"/>
    <property type="match status" value="1"/>
</dbReference>
<dbReference type="InterPro" id="IPR051532">
    <property type="entry name" value="Ester_Hydrolysis_Enzymes"/>
</dbReference>
<evidence type="ECO:0000313" key="4">
    <source>
        <dbReference type="Proteomes" id="UP000253426"/>
    </source>
</evidence>
<comment type="caution">
    <text evidence="3">The sequence shown here is derived from an EMBL/GenBank/DDBJ whole genome shotgun (WGS) entry which is preliminary data.</text>
</comment>
<name>A0A366HP86_9BACT</name>
<dbReference type="Gene3D" id="3.40.50.1110">
    <property type="entry name" value="SGNH hydrolase"/>
    <property type="match status" value="2"/>
</dbReference>
<dbReference type="AlphaFoldDB" id="A0A366HP86"/>
<evidence type="ECO:0000256" key="1">
    <source>
        <dbReference type="SAM" id="SignalP"/>
    </source>
</evidence>
<evidence type="ECO:0000259" key="2">
    <source>
        <dbReference type="Pfam" id="PF13472"/>
    </source>
</evidence>